<proteinExistence type="predicted"/>
<sequence length="235" mass="24613">MFSFLSISTFLCLAQVITAQTFGFNGQIFTRGLAIIDSPAPQSTLHAGSNVAIAVDISGDGNLPASAATPGSNDSTRFDSLEIYLFSYPQSINLTISSGSDILAQENSSTVKHINYNISSCVPAGQYNLSFYEVSHINNQEYFIISAIPVEVQNDNKQGGCNSTNALATFPEPDNAPTQSPWLNSTAGATSIAPNLPSPTPTGGDQSGAMVACVEVIGLIAGLMPAVYFLLGFST</sequence>
<keyword evidence="2" id="KW-0732">Signal</keyword>
<reference evidence="4" key="1">
    <citation type="submission" date="2024-04" db="EMBL/GenBank/DDBJ databases">
        <authorList>
            <person name="Shaw F."/>
            <person name="Minotto A."/>
        </authorList>
    </citation>
    <scope>NUCLEOTIDE SEQUENCE [LARGE SCALE GENOMIC DNA]</scope>
</reference>
<feature type="chain" id="PRO_5046142931" evidence="2">
    <location>
        <begin position="20"/>
        <end position="235"/>
    </location>
</feature>
<feature type="transmembrane region" description="Helical" evidence="1">
    <location>
        <begin position="209"/>
        <end position="231"/>
    </location>
</feature>
<keyword evidence="4" id="KW-1185">Reference proteome</keyword>
<evidence type="ECO:0000313" key="4">
    <source>
        <dbReference type="Proteomes" id="UP001497453"/>
    </source>
</evidence>
<evidence type="ECO:0000256" key="1">
    <source>
        <dbReference type="SAM" id="Phobius"/>
    </source>
</evidence>
<evidence type="ECO:0000256" key="2">
    <source>
        <dbReference type="SAM" id="SignalP"/>
    </source>
</evidence>
<keyword evidence="1" id="KW-0472">Membrane</keyword>
<dbReference type="Proteomes" id="UP001497453">
    <property type="component" value="Chromosome 3"/>
</dbReference>
<name>A0ABP1DCN2_9APHY</name>
<evidence type="ECO:0000313" key="3">
    <source>
        <dbReference type="EMBL" id="CAL1704773.1"/>
    </source>
</evidence>
<feature type="signal peptide" evidence="2">
    <location>
        <begin position="1"/>
        <end position="19"/>
    </location>
</feature>
<keyword evidence="1" id="KW-0812">Transmembrane</keyword>
<dbReference type="EMBL" id="OZ037946">
    <property type="protein sequence ID" value="CAL1704773.1"/>
    <property type="molecule type" value="Genomic_DNA"/>
</dbReference>
<keyword evidence="1" id="KW-1133">Transmembrane helix</keyword>
<accession>A0ABP1DCN2</accession>
<gene>
    <name evidence="3" type="ORF">GFSPODELE1_LOCUS5135</name>
</gene>
<organism evidence="3 4">
    <name type="scientific">Somion occarium</name>
    <dbReference type="NCBI Taxonomy" id="3059160"/>
    <lineage>
        <taxon>Eukaryota</taxon>
        <taxon>Fungi</taxon>
        <taxon>Dikarya</taxon>
        <taxon>Basidiomycota</taxon>
        <taxon>Agaricomycotina</taxon>
        <taxon>Agaricomycetes</taxon>
        <taxon>Polyporales</taxon>
        <taxon>Cerrenaceae</taxon>
        <taxon>Somion</taxon>
    </lineage>
</organism>
<protein>
    <submittedName>
        <fullName evidence="3">Uncharacterized protein</fullName>
    </submittedName>
</protein>